<reference evidence="1 2" key="1">
    <citation type="submission" date="2020-03" db="EMBL/GenBank/DDBJ databases">
        <title>Whole genome shotgun sequence of Phytohabitans suffuscus NBRC 105367.</title>
        <authorList>
            <person name="Komaki H."/>
            <person name="Tamura T."/>
        </authorList>
    </citation>
    <scope>NUCLEOTIDE SEQUENCE [LARGE SCALE GENOMIC DNA]</scope>
    <source>
        <strain evidence="1 2">NBRC 105367</strain>
    </source>
</reference>
<name>A0A6F8YGJ6_9ACTN</name>
<dbReference type="AlphaFoldDB" id="A0A6F8YGJ6"/>
<reference evidence="1 2" key="2">
    <citation type="submission" date="2020-03" db="EMBL/GenBank/DDBJ databases">
        <authorList>
            <person name="Ichikawa N."/>
            <person name="Kimura A."/>
            <person name="Kitahashi Y."/>
            <person name="Uohara A."/>
        </authorList>
    </citation>
    <scope>NUCLEOTIDE SEQUENCE [LARGE SCALE GENOMIC DNA]</scope>
    <source>
        <strain evidence="1 2">NBRC 105367</strain>
    </source>
</reference>
<organism evidence="1 2">
    <name type="scientific">Phytohabitans suffuscus</name>
    <dbReference type="NCBI Taxonomy" id="624315"/>
    <lineage>
        <taxon>Bacteria</taxon>
        <taxon>Bacillati</taxon>
        <taxon>Actinomycetota</taxon>
        <taxon>Actinomycetes</taxon>
        <taxon>Micromonosporales</taxon>
        <taxon>Micromonosporaceae</taxon>
    </lineage>
</organism>
<dbReference type="EMBL" id="AP022871">
    <property type="protein sequence ID" value="BCB85187.1"/>
    <property type="molecule type" value="Genomic_DNA"/>
</dbReference>
<accession>A0A6F8YGJ6</accession>
<gene>
    <name evidence="1" type="ORF">Psuf_025000</name>
</gene>
<sequence length="275" mass="28689">MLVVLIVLIAGGGFWMRRASAARHVRELGDARAEAQRWYERLGGQVMNLHGDDPAVRQALVDAGERYTAAGSQLEQARTVRQFALARETALEGLAYARAARVALGLDPGPDLPPLVAAQGAGQLTVEREVDVQGRHFKAGPRPGNDTPYYYPGGRVHGRPVPSGWYSQPWWKPALAGTAGAIGGLLIFDALFSPAFADPGYGYDAGYTEGFEDGSAGADIGDGGDYGGDFGAATGAATPASAVATSGAATSRHPRAEGRASRMVFAGYGGQSRLA</sequence>
<evidence type="ECO:0000313" key="1">
    <source>
        <dbReference type="EMBL" id="BCB85187.1"/>
    </source>
</evidence>
<dbReference type="Proteomes" id="UP000503011">
    <property type="component" value="Chromosome"/>
</dbReference>
<proteinExistence type="predicted"/>
<protein>
    <recommendedName>
        <fullName evidence="3">DUF1542 domain-containing protein</fullName>
    </recommendedName>
</protein>
<evidence type="ECO:0000313" key="2">
    <source>
        <dbReference type="Proteomes" id="UP000503011"/>
    </source>
</evidence>
<evidence type="ECO:0008006" key="3">
    <source>
        <dbReference type="Google" id="ProtNLM"/>
    </source>
</evidence>
<keyword evidence="2" id="KW-1185">Reference proteome</keyword>
<dbReference type="KEGG" id="psuu:Psuf_025000"/>